<protein>
    <submittedName>
        <fullName evidence="2">Uncharacterized protein</fullName>
    </submittedName>
</protein>
<feature type="compositionally biased region" description="Basic and acidic residues" evidence="1">
    <location>
        <begin position="1"/>
        <end position="11"/>
    </location>
</feature>
<proteinExistence type="predicted"/>
<feature type="region of interest" description="Disordered" evidence="1">
    <location>
        <begin position="1"/>
        <end position="29"/>
    </location>
</feature>
<keyword evidence="3" id="KW-1185">Reference proteome</keyword>
<reference evidence="2 3" key="1">
    <citation type="submission" date="2020-04" db="EMBL/GenBank/DDBJ databases">
        <authorList>
            <person name="Alioto T."/>
            <person name="Alioto T."/>
            <person name="Gomez Garrido J."/>
        </authorList>
    </citation>
    <scope>NUCLEOTIDE SEQUENCE [LARGE SCALE GENOMIC DNA]</scope>
</reference>
<gene>
    <name evidence="2" type="ORF">CLODIP_2_CD00539</name>
</gene>
<sequence length="83" mass="9121">MLREARERLESARSPLRPVLQPQHRASLPHQPIKKSIRSAKVPTDAAATVTPDLLHALLPPQPPDLGSESPPLLTVAATDRYF</sequence>
<evidence type="ECO:0000256" key="1">
    <source>
        <dbReference type="SAM" id="MobiDB-lite"/>
    </source>
</evidence>
<dbReference type="EMBL" id="CADEPI010000173">
    <property type="protein sequence ID" value="CAB3378794.1"/>
    <property type="molecule type" value="Genomic_DNA"/>
</dbReference>
<comment type="caution">
    <text evidence="2">The sequence shown here is derived from an EMBL/GenBank/DDBJ whole genome shotgun (WGS) entry which is preliminary data.</text>
</comment>
<dbReference type="AlphaFoldDB" id="A0A8S1DL91"/>
<accession>A0A8S1DL91</accession>
<name>A0A8S1DL91_9INSE</name>
<organism evidence="2 3">
    <name type="scientific">Cloeon dipterum</name>
    <dbReference type="NCBI Taxonomy" id="197152"/>
    <lineage>
        <taxon>Eukaryota</taxon>
        <taxon>Metazoa</taxon>
        <taxon>Ecdysozoa</taxon>
        <taxon>Arthropoda</taxon>
        <taxon>Hexapoda</taxon>
        <taxon>Insecta</taxon>
        <taxon>Pterygota</taxon>
        <taxon>Palaeoptera</taxon>
        <taxon>Ephemeroptera</taxon>
        <taxon>Pisciforma</taxon>
        <taxon>Baetidae</taxon>
        <taxon>Cloeon</taxon>
    </lineage>
</organism>
<dbReference type="OrthoDB" id="4096362at2759"/>
<evidence type="ECO:0000313" key="3">
    <source>
        <dbReference type="Proteomes" id="UP000494165"/>
    </source>
</evidence>
<dbReference type="Proteomes" id="UP000494165">
    <property type="component" value="Unassembled WGS sequence"/>
</dbReference>
<evidence type="ECO:0000313" key="2">
    <source>
        <dbReference type="EMBL" id="CAB3378794.1"/>
    </source>
</evidence>